<reference evidence="10" key="1">
    <citation type="journal article" date="2021" name="Sci. Rep.">
        <title>Diploid genomic architecture of Nitzschia inconspicua, an elite biomass production diatom.</title>
        <authorList>
            <person name="Oliver A."/>
            <person name="Podell S."/>
            <person name="Pinowska A."/>
            <person name="Traller J.C."/>
            <person name="Smith S.R."/>
            <person name="McClure R."/>
            <person name="Beliaev A."/>
            <person name="Bohutskyi P."/>
            <person name="Hill E.A."/>
            <person name="Rabines A."/>
            <person name="Zheng H."/>
            <person name="Allen L.Z."/>
            <person name="Kuo A."/>
            <person name="Grigoriev I.V."/>
            <person name="Allen A.E."/>
            <person name="Hazlebeck D."/>
            <person name="Allen E.E."/>
        </authorList>
    </citation>
    <scope>NUCLEOTIDE SEQUENCE</scope>
    <source>
        <strain evidence="10">Hildebrandi</strain>
    </source>
</reference>
<evidence type="ECO:0000313" key="8">
    <source>
        <dbReference type="EMBL" id="KAG7336751.1"/>
    </source>
</evidence>
<evidence type="ECO:0000256" key="3">
    <source>
        <dbReference type="ARBA" id="ARBA00022982"/>
    </source>
</evidence>
<dbReference type="Pfam" id="PF00301">
    <property type="entry name" value="Rubredoxin"/>
    <property type="match status" value="1"/>
</dbReference>
<keyword evidence="1" id="KW-0813">Transport</keyword>
<evidence type="ECO:0000259" key="7">
    <source>
        <dbReference type="PROSITE" id="PS50903"/>
    </source>
</evidence>
<feature type="signal peptide" evidence="6">
    <location>
        <begin position="1"/>
        <end position="28"/>
    </location>
</feature>
<organism evidence="10 12">
    <name type="scientific">Nitzschia inconspicua</name>
    <dbReference type="NCBI Taxonomy" id="303405"/>
    <lineage>
        <taxon>Eukaryota</taxon>
        <taxon>Sar</taxon>
        <taxon>Stramenopiles</taxon>
        <taxon>Ochrophyta</taxon>
        <taxon>Bacillariophyta</taxon>
        <taxon>Bacillariophyceae</taxon>
        <taxon>Bacillariophycidae</taxon>
        <taxon>Bacillariales</taxon>
        <taxon>Bacillariaceae</taxon>
        <taxon>Nitzschia</taxon>
    </lineage>
</organism>
<evidence type="ECO:0000313" key="12">
    <source>
        <dbReference type="Proteomes" id="UP000693970"/>
    </source>
</evidence>
<dbReference type="EMBL" id="JAGRRH010000109">
    <property type="protein sequence ID" value="KAG7336751.1"/>
    <property type="molecule type" value="Genomic_DNA"/>
</dbReference>
<evidence type="ECO:0000256" key="6">
    <source>
        <dbReference type="SAM" id="SignalP"/>
    </source>
</evidence>
<evidence type="ECO:0000256" key="4">
    <source>
        <dbReference type="ARBA" id="ARBA00023004"/>
    </source>
</evidence>
<comment type="caution">
    <text evidence="10">The sequence shown here is derived from an EMBL/GenBank/DDBJ whole genome shotgun (WGS) entry which is preliminary data.</text>
</comment>
<keyword evidence="4" id="KW-0408">Iron</keyword>
<evidence type="ECO:0000256" key="1">
    <source>
        <dbReference type="ARBA" id="ARBA00022448"/>
    </source>
</evidence>
<evidence type="ECO:0000313" key="9">
    <source>
        <dbReference type="EMBL" id="KAG7336882.1"/>
    </source>
</evidence>
<proteinExistence type="predicted"/>
<dbReference type="Proteomes" id="UP000693970">
    <property type="component" value="Unassembled WGS sequence"/>
</dbReference>
<dbReference type="AlphaFoldDB" id="A0A9K3P7A0"/>
<gene>
    <name evidence="10" type="ORF">IV203_022797</name>
    <name evidence="8" type="ORF">IV203_028192</name>
    <name evidence="11" type="ORF">IV203_032211</name>
    <name evidence="9" type="ORF">IV203_033480</name>
</gene>
<keyword evidence="12" id="KW-1185">Reference proteome</keyword>
<evidence type="ECO:0000256" key="2">
    <source>
        <dbReference type="ARBA" id="ARBA00022723"/>
    </source>
</evidence>
<dbReference type="InterPro" id="IPR018527">
    <property type="entry name" value="Rubredoxin_Fe_BS"/>
</dbReference>
<feature type="compositionally biased region" description="Low complexity" evidence="5">
    <location>
        <begin position="118"/>
        <end position="129"/>
    </location>
</feature>
<dbReference type="InterPro" id="IPR024934">
    <property type="entry name" value="Rubredoxin-like_dom"/>
</dbReference>
<dbReference type="GO" id="GO:0005506">
    <property type="term" value="F:iron ion binding"/>
    <property type="evidence" value="ECO:0007669"/>
    <property type="project" value="InterPro"/>
</dbReference>
<accession>A0A9K3P7A0</accession>
<evidence type="ECO:0000313" key="11">
    <source>
        <dbReference type="EMBL" id="KAG7344680.1"/>
    </source>
</evidence>
<feature type="region of interest" description="Disordered" evidence="5">
    <location>
        <begin position="109"/>
        <end position="138"/>
    </location>
</feature>
<evidence type="ECO:0000313" key="10">
    <source>
        <dbReference type="EMBL" id="KAG7337033.1"/>
    </source>
</evidence>
<keyword evidence="3" id="KW-0249">Electron transport</keyword>
<dbReference type="PROSITE" id="PS50903">
    <property type="entry name" value="RUBREDOXIN_LIKE"/>
    <property type="match status" value="1"/>
</dbReference>
<dbReference type="OrthoDB" id="408899at2759"/>
<sequence>MVPMKSFLLCLVSLLVTMLYTQPSSVDAFIVPTISYSSSQSLMTATTTTTTTQLHFFGGGPKDDGSPGDYKCLDCNYVFTQGPKAWNELPANWSCPECGSVKRRFKKVPKGSIGSGKGKTSATTSSTTPAKKKGIFGF</sequence>
<keyword evidence="2" id="KW-0479">Metal-binding</keyword>
<dbReference type="EMBL" id="JAGRRH010000103">
    <property type="protein sequence ID" value="KAG7336882.1"/>
    <property type="molecule type" value="Genomic_DNA"/>
</dbReference>
<evidence type="ECO:0000256" key="5">
    <source>
        <dbReference type="SAM" id="MobiDB-lite"/>
    </source>
</evidence>
<keyword evidence="6" id="KW-0732">Signal</keyword>
<name>A0A9K3P7A0_9STRA</name>
<dbReference type="PROSITE" id="PS00202">
    <property type="entry name" value="RUBREDOXIN"/>
    <property type="match status" value="1"/>
</dbReference>
<dbReference type="EMBL" id="JAGRRH010000022">
    <property type="protein sequence ID" value="KAG7344680.1"/>
    <property type="molecule type" value="Genomic_DNA"/>
</dbReference>
<dbReference type="InterPro" id="IPR024935">
    <property type="entry name" value="Rubredoxin_dom"/>
</dbReference>
<feature type="domain" description="Rubredoxin-like" evidence="7">
    <location>
        <begin position="67"/>
        <end position="108"/>
    </location>
</feature>
<feature type="chain" id="PRO_5039844492" evidence="6">
    <location>
        <begin position="29"/>
        <end position="138"/>
    </location>
</feature>
<dbReference type="EMBL" id="JAGRRH010000097">
    <property type="protein sequence ID" value="KAG7337033.1"/>
    <property type="molecule type" value="Genomic_DNA"/>
</dbReference>
<protein>
    <submittedName>
        <fullName evidence="10">Flavin reductase like protein</fullName>
    </submittedName>
</protein>
<reference evidence="10" key="2">
    <citation type="submission" date="2021-04" db="EMBL/GenBank/DDBJ databases">
        <authorList>
            <person name="Podell S."/>
        </authorList>
    </citation>
    <scope>NUCLEOTIDE SEQUENCE</scope>
    <source>
        <strain evidence="10">Hildebrandi</strain>
    </source>
</reference>